<name>A0A7K1LHT5_9MICC</name>
<sequence length="116" mass="12436">MSFLMSVLLFLHIVGAALVFGLWVAYFKPPRVVPAQYYAALLQVVTGLIMFGMLEMQGGAVNHAKLGVKLVIGLVIAVVAFIGQRKYKRGEEVPTGIAHAVGGLSLINIAVATLWN</sequence>
<evidence type="ECO:0000256" key="1">
    <source>
        <dbReference type="SAM" id="Phobius"/>
    </source>
</evidence>
<evidence type="ECO:0008006" key="4">
    <source>
        <dbReference type="Google" id="ProtNLM"/>
    </source>
</evidence>
<keyword evidence="3" id="KW-1185">Reference proteome</keyword>
<evidence type="ECO:0000313" key="2">
    <source>
        <dbReference type="EMBL" id="MUN54670.1"/>
    </source>
</evidence>
<reference evidence="2 3" key="1">
    <citation type="submission" date="2019-12" db="EMBL/GenBank/DDBJ databases">
        <authorList>
            <person name="Li J."/>
            <person name="Shi Y."/>
            <person name="Xu G."/>
            <person name="Xiao D."/>
            <person name="Ran X."/>
        </authorList>
    </citation>
    <scope>NUCLEOTIDE SEQUENCE [LARGE SCALE GENOMIC DNA]</scope>
    <source>
        <strain evidence="2 3">JCM 15915</strain>
    </source>
</reference>
<dbReference type="Proteomes" id="UP000462152">
    <property type="component" value="Unassembled WGS sequence"/>
</dbReference>
<feature type="transmembrane region" description="Helical" evidence="1">
    <location>
        <begin position="66"/>
        <end position="84"/>
    </location>
</feature>
<evidence type="ECO:0000313" key="3">
    <source>
        <dbReference type="Proteomes" id="UP000462152"/>
    </source>
</evidence>
<feature type="transmembrane region" description="Helical" evidence="1">
    <location>
        <begin position="96"/>
        <end position="115"/>
    </location>
</feature>
<accession>A0A7K1LHT5</accession>
<comment type="caution">
    <text evidence="2">The sequence shown here is derived from an EMBL/GenBank/DDBJ whole genome shotgun (WGS) entry which is preliminary data.</text>
</comment>
<keyword evidence="1" id="KW-1133">Transmembrane helix</keyword>
<keyword evidence="1" id="KW-0472">Membrane</keyword>
<protein>
    <recommendedName>
        <fullName evidence="4">Integral membrane protein</fullName>
    </recommendedName>
</protein>
<dbReference type="RefSeq" id="WP_129315826.1">
    <property type="nucleotide sequence ID" value="NZ_CP197643.1"/>
</dbReference>
<organism evidence="2 3">
    <name type="scientific">Rothia koreensis</name>
    <dbReference type="NCBI Taxonomy" id="592378"/>
    <lineage>
        <taxon>Bacteria</taxon>
        <taxon>Bacillati</taxon>
        <taxon>Actinomycetota</taxon>
        <taxon>Actinomycetes</taxon>
        <taxon>Micrococcales</taxon>
        <taxon>Micrococcaceae</taxon>
        <taxon>Rothia</taxon>
    </lineage>
</organism>
<keyword evidence="1" id="KW-0812">Transmembrane</keyword>
<feature type="transmembrane region" description="Helical" evidence="1">
    <location>
        <begin position="37"/>
        <end position="54"/>
    </location>
</feature>
<gene>
    <name evidence="2" type="ORF">GMA10_05495</name>
</gene>
<dbReference type="OrthoDB" id="3830423at2"/>
<dbReference type="AlphaFoldDB" id="A0A7K1LHT5"/>
<dbReference type="EMBL" id="WOGT01000002">
    <property type="protein sequence ID" value="MUN54670.1"/>
    <property type="molecule type" value="Genomic_DNA"/>
</dbReference>
<proteinExistence type="predicted"/>